<evidence type="ECO:0000256" key="3">
    <source>
        <dbReference type="SAM" id="Phobius"/>
    </source>
</evidence>
<feature type="transmembrane region" description="Helical" evidence="3">
    <location>
        <begin position="161"/>
        <end position="181"/>
    </location>
</feature>
<keyword evidence="1" id="KW-0677">Repeat</keyword>
<feature type="transmembrane region" description="Helical" evidence="3">
    <location>
        <begin position="216"/>
        <end position="233"/>
    </location>
</feature>
<dbReference type="Gene3D" id="1.25.40.10">
    <property type="entry name" value="Tetratricopeptide repeat domain"/>
    <property type="match status" value="1"/>
</dbReference>
<dbReference type="GO" id="GO:0005783">
    <property type="term" value="C:endoplasmic reticulum"/>
    <property type="evidence" value="ECO:0007669"/>
    <property type="project" value="TreeGrafter"/>
</dbReference>
<feature type="transmembrane region" description="Helical" evidence="3">
    <location>
        <begin position="348"/>
        <end position="372"/>
    </location>
</feature>
<gene>
    <name evidence="4" type="ORF">MNBD_GAMMA26-813</name>
</gene>
<proteinExistence type="predicted"/>
<feature type="transmembrane region" description="Helical" evidence="3">
    <location>
        <begin position="245"/>
        <end position="264"/>
    </location>
</feature>
<dbReference type="SUPFAM" id="SSF48452">
    <property type="entry name" value="TPR-like"/>
    <property type="match status" value="1"/>
</dbReference>
<evidence type="ECO:0000256" key="1">
    <source>
        <dbReference type="ARBA" id="ARBA00022737"/>
    </source>
</evidence>
<feature type="transmembrane region" description="Helical" evidence="3">
    <location>
        <begin position="403"/>
        <end position="420"/>
    </location>
</feature>
<feature type="transmembrane region" description="Helical" evidence="3">
    <location>
        <begin position="96"/>
        <end position="116"/>
    </location>
</feature>
<organism evidence="4">
    <name type="scientific">hydrothermal vent metagenome</name>
    <dbReference type="NCBI Taxonomy" id="652676"/>
    <lineage>
        <taxon>unclassified sequences</taxon>
        <taxon>metagenomes</taxon>
        <taxon>ecological metagenomes</taxon>
    </lineage>
</organism>
<dbReference type="PANTHER" id="PTHR44227:SF3">
    <property type="entry name" value="PROTEIN O-MANNOSYL-TRANSFERASE TMTC4"/>
    <property type="match status" value="1"/>
</dbReference>
<keyword evidence="3" id="KW-1133">Transmembrane helix</keyword>
<dbReference type="AlphaFoldDB" id="A0A3B1AP28"/>
<dbReference type="GO" id="GO:0000030">
    <property type="term" value="F:mannosyltransferase activity"/>
    <property type="evidence" value="ECO:0007669"/>
    <property type="project" value="TreeGrafter"/>
</dbReference>
<feature type="transmembrane region" description="Helical" evidence="3">
    <location>
        <begin position="193"/>
        <end position="210"/>
    </location>
</feature>
<feature type="transmembrane region" description="Helical" evidence="3">
    <location>
        <begin position="378"/>
        <end position="396"/>
    </location>
</feature>
<feature type="transmembrane region" description="Helical" evidence="3">
    <location>
        <begin position="12"/>
        <end position="31"/>
    </location>
</feature>
<dbReference type="GO" id="GO:0035269">
    <property type="term" value="P:protein O-linked glycosylation via mannose"/>
    <property type="evidence" value="ECO:0007669"/>
    <property type="project" value="TreeGrafter"/>
</dbReference>
<accession>A0A3B1AP28</accession>
<dbReference type="InterPro" id="IPR011990">
    <property type="entry name" value="TPR-like_helical_dom_sf"/>
</dbReference>
<dbReference type="GO" id="GO:0030968">
    <property type="term" value="P:endoplasmic reticulum unfolded protein response"/>
    <property type="evidence" value="ECO:0007669"/>
    <property type="project" value="TreeGrafter"/>
</dbReference>
<dbReference type="EMBL" id="UOFX01000029">
    <property type="protein sequence ID" value="VAX07699.1"/>
    <property type="molecule type" value="Genomic_DNA"/>
</dbReference>
<feature type="transmembrane region" description="Helical" evidence="3">
    <location>
        <begin position="324"/>
        <end position="341"/>
    </location>
</feature>
<evidence type="ECO:0000313" key="4">
    <source>
        <dbReference type="EMBL" id="VAX07699.1"/>
    </source>
</evidence>
<keyword evidence="3" id="KW-0472">Membrane</keyword>
<keyword evidence="3" id="KW-0812">Transmembrane</keyword>
<dbReference type="InterPro" id="IPR052346">
    <property type="entry name" value="O-mannosyl-transferase_TMTC"/>
</dbReference>
<protein>
    <submittedName>
        <fullName evidence="4">Uncharacterized protein</fullName>
    </submittedName>
</protein>
<reference evidence="4" key="1">
    <citation type="submission" date="2018-06" db="EMBL/GenBank/DDBJ databases">
        <authorList>
            <person name="Zhirakovskaya E."/>
        </authorList>
    </citation>
    <scope>NUCLEOTIDE SEQUENCE</scope>
</reference>
<keyword evidence="2" id="KW-0802">TPR repeat</keyword>
<sequence length="661" mass="75137">MNCYPLRSATYPSLTTLLLIAMLAITAAVYYPGLGGDFMFDDAVHISQNQLVEIDSLAPDQLYQAWNSSAFSFPSSRPLSMLTFGLNHVFTGFDPYWFKVTNLLIHLLCGILLFLLTRITAQLFARTGGIPLIASRINWWALAAASIWLLHPINLSPVLYIVQRMAGLSTLFLLMAMVAYVHGRMRLLDGTGGTLAILLFTPALGALAFLCKENAALLPGFLFVLEATLFRFKTATPKGRRLLQIYFLLGLALPLAAVVIYLLLHLEWLSGNYGNRPFTLLERLMSEARAMWFYLQMIFGPDNTQLGFYHDDFKISHSLLNPPTTLFAILGIIGLITLAVWQRKNAPILTFGILFFFVGHAMESTIIPLELIFEHRNYMPSIGLFIALSYYLIVVPDIRWQRYCSIFVFILFVMACANSTHDRAQDWKDEVTMIIAEAKHHPDSPRANFRAGQLLITIIMETEEKTAIYEAARYYLEQAISLNPRNADGLFGLIVLHLHLNLPPEQRWLDTLKYRLEHIPYSPLNVTTGQFAFLVRWHITNEYKLPPKELLGIFSAVLHNPTVDHFARAGIHAALQNYYLAVLNDPESALKHGYEAVKAWPQRWHYQTNLIQLLLRMGLINEALRQLHLAIEADTNEINSQEARLLEQQIRQLMDSKDNDN</sequence>
<evidence type="ECO:0000256" key="2">
    <source>
        <dbReference type="ARBA" id="ARBA00022803"/>
    </source>
</evidence>
<name>A0A3B1AP28_9ZZZZ</name>
<dbReference type="PANTHER" id="PTHR44227">
    <property type="match status" value="1"/>
</dbReference>
<feature type="transmembrane region" description="Helical" evidence="3">
    <location>
        <begin position="137"/>
        <end position="155"/>
    </location>
</feature>